<evidence type="ECO:0000259" key="8">
    <source>
        <dbReference type="Pfam" id="PF00081"/>
    </source>
</evidence>
<comment type="function">
    <text evidence="7">Destroys radicals which are normally produced within the cells and which are toxic to biological systems.</text>
</comment>
<dbReference type="AlphaFoldDB" id="A0A2N6L3L7"/>
<evidence type="ECO:0000259" key="9">
    <source>
        <dbReference type="Pfam" id="PF02777"/>
    </source>
</evidence>
<evidence type="ECO:0000256" key="7">
    <source>
        <dbReference type="RuleBase" id="RU000414"/>
    </source>
</evidence>
<evidence type="ECO:0000313" key="11">
    <source>
        <dbReference type="Proteomes" id="UP000235081"/>
    </source>
</evidence>
<dbReference type="SUPFAM" id="SSF46609">
    <property type="entry name" value="Fe,Mn superoxide dismutase (SOD), N-terminal domain"/>
    <property type="match status" value="1"/>
</dbReference>
<name>A0A2N6L3L7_9CYAN</name>
<dbReference type="PRINTS" id="PR01703">
    <property type="entry name" value="MNSODISMTASE"/>
</dbReference>
<evidence type="ECO:0000256" key="6">
    <source>
        <dbReference type="PIRSR" id="PIRSR000349-1"/>
    </source>
</evidence>
<dbReference type="InterPro" id="IPR036324">
    <property type="entry name" value="Mn/Fe_SOD_N_sf"/>
</dbReference>
<dbReference type="PANTHER" id="PTHR43595:SF2">
    <property type="entry name" value="SMALL RIBOSOMAL SUBUNIT PROTEIN MS42"/>
    <property type="match status" value="1"/>
</dbReference>
<dbReference type="InterPro" id="IPR019833">
    <property type="entry name" value="Mn/Fe_SOD_BS"/>
</dbReference>
<keyword evidence="4 6" id="KW-0479">Metal-binding</keyword>
<evidence type="ECO:0000256" key="3">
    <source>
        <dbReference type="ARBA" id="ARBA00012682"/>
    </source>
</evidence>
<dbReference type="InterPro" id="IPR019831">
    <property type="entry name" value="Mn/Fe_SOD_N"/>
</dbReference>
<comment type="similarity">
    <text evidence="1 7">Belongs to the iron/manganese superoxide dismutase family.</text>
</comment>
<dbReference type="Proteomes" id="UP000235081">
    <property type="component" value="Unassembled WGS sequence"/>
</dbReference>
<dbReference type="GO" id="GO:0004784">
    <property type="term" value="F:superoxide dismutase activity"/>
    <property type="evidence" value="ECO:0007669"/>
    <property type="project" value="UniProtKB-EC"/>
</dbReference>
<dbReference type="GO" id="GO:0005737">
    <property type="term" value="C:cytoplasm"/>
    <property type="evidence" value="ECO:0007669"/>
    <property type="project" value="TreeGrafter"/>
</dbReference>
<dbReference type="PROSITE" id="PS00088">
    <property type="entry name" value="SOD_MN"/>
    <property type="match status" value="1"/>
</dbReference>
<dbReference type="SUPFAM" id="SSF54719">
    <property type="entry name" value="Fe,Mn superoxide dismutase (SOD), C-terminal domain"/>
    <property type="match status" value="1"/>
</dbReference>
<evidence type="ECO:0000256" key="5">
    <source>
        <dbReference type="ARBA" id="ARBA00023002"/>
    </source>
</evidence>
<feature type="binding site" evidence="6">
    <location>
        <position position="27"/>
    </location>
    <ligand>
        <name>Mn(2+)</name>
        <dbReference type="ChEBI" id="CHEBI:29035"/>
    </ligand>
</feature>
<organism evidence="10 11">
    <name type="scientific">Fischerella thermalis CCMEE 5318</name>
    <dbReference type="NCBI Taxonomy" id="2019666"/>
    <lineage>
        <taxon>Bacteria</taxon>
        <taxon>Bacillati</taxon>
        <taxon>Cyanobacteriota</taxon>
        <taxon>Cyanophyceae</taxon>
        <taxon>Nostocales</taxon>
        <taxon>Hapalosiphonaceae</taxon>
        <taxon>Fischerella</taxon>
    </lineage>
</organism>
<proteinExistence type="inferred from homology"/>
<feature type="domain" description="Manganese/iron superoxide dismutase N-terminal" evidence="8">
    <location>
        <begin position="3"/>
        <end position="89"/>
    </location>
</feature>
<evidence type="ECO:0000256" key="4">
    <source>
        <dbReference type="ARBA" id="ARBA00022723"/>
    </source>
</evidence>
<dbReference type="PANTHER" id="PTHR43595">
    <property type="entry name" value="37S RIBOSOMAL PROTEIN S26, MITOCHONDRIAL"/>
    <property type="match status" value="1"/>
</dbReference>
<evidence type="ECO:0000256" key="1">
    <source>
        <dbReference type="ARBA" id="ARBA00008714"/>
    </source>
</evidence>
<dbReference type="EC" id="1.15.1.1" evidence="3 7"/>
<dbReference type="PIRSF" id="PIRSF000349">
    <property type="entry name" value="SODismutase"/>
    <property type="match status" value="1"/>
</dbReference>
<feature type="binding site" evidence="6">
    <location>
        <position position="165"/>
    </location>
    <ligand>
        <name>Mn(2+)</name>
        <dbReference type="ChEBI" id="CHEBI:29035"/>
    </ligand>
</feature>
<keyword evidence="5 7" id="KW-0560">Oxidoreductase</keyword>
<feature type="binding site" evidence="6">
    <location>
        <position position="169"/>
    </location>
    <ligand>
        <name>Mn(2+)</name>
        <dbReference type="ChEBI" id="CHEBI:29035"/>
    </ligand>
</feature>
<dbReference type="FunFam" id="1.10.287.990:FF:000001">
    <property type="entry name" value="Superoxide dismutase"/>
    <property type="match status" value="1"/>
</dbReference>
<accession>A0A2N6L3L7</accession>
<dbReference type="FunFam" id="3.55.40.20:FF:000001">
    <property type="entry name" value="Superoxide dismutase"/>
    <property type="match status" value="1"/>
</dbReference>
<comment type="caution">
    <text evidence="10">The sequence shown here is derived from an EMBL/GenBank/DDBJ whole genome shotgun (WGS) entry which is preliminary data.</text>
</comment>
<evidence type="ECO:0000313" key="10">
    <source>
        <dbReference type="EMBL" id="PMB14686.1"/>
    </source>
</evidence>
<dbReference type="Pfam" id="PF02777">
    <property type="entry name" value="Sod_Fe_C"/>
    <property type="match status" value="1"/>
</dbReference>
<dbReference type="Gene3D" id="3.55.40.20">
    <property type="entry name" value="Iron/manganese superoxide dismutase, C-terminal domain"/>
    <property type="match status" value="1"/>
</dbReference>
<dbReference type="InterPro" id="IPR036314">
    <property type="entry name" value="SOD_C_sf"/>
</dbReference>
<dbReference type="InterPro" id="IPR019832">
    <property type="entry name" value="Mn/Fe_SOD_C"/>
</dbReference>
<evidence type="ECO:0000256" key="2">
    <source>
        <dbReference type="ARBA" id="ARBA00011738"/>
    </source>
</evidence>
<protein>
    <recommendedName>
        <fullName evidence="3 7">Superoxide dismutase</fullName>
        <ecNumber evidence="3 7">1.15.1.1</ecNumber>
    </recommendedName>
</protein>
<feature type="binding site" evidence="6">
    <location>
        <position position="82"/>
    </location>
    <ligand>
        <name>Mn(2+)</name>
        <dbReference type="ChEBI" id="CHEBI:29035"/>
    </ligand>
</feature>
<feature type="domain" description="Manganese/iron superoxide dismutase C-terminal" evidence="9">
    <location>
        <begin position="97"/>
        <end position="198"/>
    </location>
</feature>
<comment type="catalytic activity">
    <reaction evidence="7">
        <text>2 superoxide + 2 H(+) = H2O2 + O2</text>
        <dbReference type="Rhea" id="RHEA:20696"/>
        <dbReference type="ChEBI" id="CHEBI:15378"/>
        <dbReference type="ChEBI" id="CHEBI:15379"/>
        <dbReference type="ChEBI" id="CHEBI:16240"/>
        <dbReference type="ChEBI" id="CHEBI:18421"/>
        <dbReference type="EC" id="1.15.1.1"/>
    </reaction>
</comment>
<dbReference type="RefSeq" id="WP_102183806.1">
    <property type="nucleotide sequence ID" value="NZ_NMQE01000986.1"/>
</dbReference>
<dbReference type="EMBL" id="NMQE01000986">
    <property type="protein sequence ID" value="PMB14686.1"/>
    <property type="molecule type" value="Genomic_DNA"/>
</dbReference>
<dbReference type="Pfam" id="PF00081">
    <property type="entry name" value="Sod_Fe_N"/>
    <property type="match status" value="1"/>
</dbReference>
<sequence>MAFQLQPLPYPENALEPYIDAQTMRIHHDFHHGGYVNNLNAALEKYPELHNQSIDELIRNLNTLPEDVRNAVRNHGGGHFNHSIFWTVMGPNGGGEPNGAIATMINEVFGNFENFKTQFNDAGAKHFGSGFVWLVRTTDNKFDIISLPNQDCPWSEGHYPILCNDVWEHAYYLTYQNRRPEYLKQWWNTVNWDAVNERYALATRPQT</sequence>
<comment type="subunit">
    <text evidence="2">Homodimer.</text>
</comment>
<dbReference type="InterPro" id="IPR001189">
    <property type="entry name" value="Mn/Fe_SOD"/>
</dbReference>
<dbReference type="GO" id="GO:0046872">
    <property type="term" value="F:metal ion binding"/>
    <property type="evidence" value="ECO:0007669"/>
    <property type="project" value="UniProtKB-KW"/>
</dbReference>
<dbReference type="Gene3D" id="1.10.287.990">
    <property type="entry name" value="Fe,Mn superoxide dismutase (SOD) domain"/>
    <property type="match status" value="1"/>
</dbReference>
<reference evidence="10 11" key="1">
    <citation type="submission" date="2017-07" db="EMBL/GenBank/DDBJ databases">
        <title>Genomes of Fischerella (Mastigocladus) sp. strains.</title>
        <authorList>
            <person name="Miller S.R."/>
        </authorList>
    </citation>
    <scope>NUCLEOTIDE SEQUENCE [LARGE SCALE GENOMIC DNA]</scope>
    <source>
        <strain evidence="10 11">CCMEE 5318</strain>
    </source>
</reference>
<gene>
    <name evidence="10" type="ORF">CEN46_26555</name>
</gene>